<keyword evidence="3" id="KW-1133">Transmembrane helix</keyword>
<reference evidence="5" key="1">
    <citation type="submission" date="2022-08" db="EMBL/GenBank/DDBJ databases">
        <title>Novel sulfate-reducing endosymbionts in the free-living metamonad Anaeramoeba.</title>
        <authorList>
            <person name="Jerlstrom-Hultqvist J."/>
            <person name="Cepicka I."/>
            <person name="Gallot-Lavallee L."/>
            <person name="Salas-Leiva D."/>
            <person name="Curtis B.A."/>
            <person name="Zahonova K."/>
            <person name="Pipaliya S."/>
            <person name="Dacks J."/>
            <person name="Roger A.J."/>
        </authorList>
    </citation>
    <scope>NUCLEOTIDE SEQUENCE</scope>
    <source>
        <strain evidence="5">Schooner1</strain>
    </source>
</reference>
<feature type="compositionally biased region" description="Low complexity" evidence="2">
    <location>
        <begin position="78"/>
        <end position="101"/>
    </location>
</feature>
<feature type="transmembrane region" description="Helical" evidence="3">
    <location>
        <begin position="33"/>
        <end position="50"/>
    </location>
</feature>
<feature type="region of interest" description="Disordered" evidence="2">
    <location>
        <begin position="261"/>
        <end position="283"/>
    </location>
</feature>
<keyword evidence="3" id="KW-0472">Membrane</keyword>
<protein>
    <recommendedName>
        <fullName evidence="4">Glycosyl transferase family 1 domain-containing protein</fullName>
    </recommendedName>
</protein>
<evidence type="ECO:0000256" key="3">
    <source>
        <dbReference type="SAM" id="Phobius"/>
    </source>
</evidence>
<dbReference type="Proteomes" id="UP001150062">
    <property type="component" value="Unassembled WGS sequence"/>
</dbReference>
<feature type="region of interest" description="Disordered" evidence="2">
    <location>
        <begin position="78"/>
        <end position="105"/>
    </location>
</feature>
<dbReference type="EMBL" id="JAOAOG010000168">
    <property type="protein sequence ID" value="KAJ6243387.1"/>
    <property type="molecule type" value="Genomic_DNA"/>
</dbReference>
<proteinExistence type="predicted"/>
<sequence length="849" mass="99174">MLKFPKTKKKTRIVTLSNHLKSQKNYLFEKKRLLLILFVLLFITGIFFFNKSQNKQVKQTNDEILDVEPIDKKQFTTNNEQLTLNNQKKQTSTDENNNNKNNNKEITKYKKKEITKHYSQPSITIFLVISESNPELIQELEKKVLSQDLDFLNRNQKKSIHKSFHVDLVVITTIDSFLNKSKLGNDMKTSFNNQITILKMNIDNHQQPKITPNYHFLLQKGIEYCESNHGLNDYLVFLNNTIPTNLKGFLKTSYLKIQYDNNSTPSTNTNKNNNNNNNNNNAHGNYLRTKSEYLVSTPFFISSTKISFETEEPKEQLIVNDQIIEYLDDESEFLNCGIKFEFAGDRLDIILDENGVTKNHFIRPYDIMRGGKVLQESEIQKQNGFLTSSLFLSKKIFYEYLNSKQDRKKLFYGDDLLGILDLSFFIYYERRSKCYFNQVHTSLLLKENWAAIETQNFPLLQRFCFENKGYWDSITKEILSRYTLGDTCVILVDGEDAPTGLSTLFNDLLMQLDPYVDVSLKRQTKWKTLKNNLFDEWVLATRHRALSKPVMGESKRIVILNKHIPDVIQFVNRDAILVLRSLEELPVLPDEWVELVKKKIEYILVPSAWGRNIYINRGFNKDQIFILPLAVDEKLFFPVPRNKRLDPKKHFTFFSQFLGDFERKGVPYLIQAFLREFEPQDNVKLLIKTRNGQGARHAILVQLKTLNKPLTHFQMFSINENDLTQKEIAKLYLSADAYVTATGGEDWGRSIQEAMLTGLPVIATNYSAYLDFFNEHNGFPINCKMVGDSCFPKITHLRSTMRYVVNNYQEALKRGRSAREVILQYHNLDIVQKKLLRHLIHIQKMGKRL</sequence>
<gene>
    <name evidence="5" type="ORF">M0813_21824</name>
</gene>
<name>A0ABQ8YFP3_9EUKA</name>
<dbReference type="CDD" id="cd03801">
    <property type="entry name" value="GT4_PimA-like"/>
    <property type="match status" value="1"/>
</dbReference>
<dbReference type="PANTHER" id="PTHR46656">
    <property type="entry name" value="PUTATIVE-RELATED"/>
    <property type="match status" value="1"/>
</dbReference>
<accession>A0ABQ8YFP3</accession>
<dbReference type="SUPFAM" id="SSF53756">
    <property type="entry name" value="UDP-Glycosyltransferase/glycogen phosphorylase"/>
    <property type="match status" value="1"/>
</dbReference>
<evidence type="ECO:0000259" key="4">
    <source>
        <dbReference type="Pfam" id="PF00534"/>
    </source>
</evidence>
<organism evidence="5 6">
    <name type="scientific">Anaeramoeba flamelloides</name>
    <dbReference type="NCBI Taxonomy" id="1746091"/>
    <lineage>
        <taxon>Eukaryota</taxon>
        <taxon>Metamonada</taxon>
        <taxon>Anaeramoebidae</taxon>
        <taxon>Anaeramoeba</taxon>
    </lineage>
</organism>
<keyword evidence="1" id="KW-0328">Glycosyltransferase</keyword>
<feature type="domain" description="Glycosyl transferase family 1" evidence="4">
    <location>
        <begin position="658"/>
        <end position="779"/>
    </location>
</feature>
<comment type="caution">
    <text evidence="5">The sequence shown here is derived from an EMBL/GenBank/DDBJ whole genome shotgun (WGS) entry which is preliminary data.</text>
</comment>
<dbReference type="PANTHER" id="PTHR46656:SF3">
    <property type="entry name" value="PUTATIVE-RELATED"/>
    <property type="match status" value="1"/>
</dbReference>
<dbReference type="Pfam" id="PF00534">
    <property type="entry name" value="Glycos_transf_1"/>
    <property type="match status" value="1"/>
</dbReference>
<keyword evidence="3" id="KW-0812">Transmembrane</keyword>
<dbReference type="Gene3D" id="3.40.50.2000">
    <property type="entry name" value="Glycogen Phosphorylase B"/>
    <property type="match status" value="1"/>
</dbReference>
<evidence type="ECO:0000256" key="1">
    <source>
        <dbReference type="ARBA" id="ARBA00022676"/>
    </source>
</evidence>
<dbReference type="InterPro" id="IPR001296">
    <property type="entry name" value="Glyco_trans_1"/>
</dbReference>
<evidence type="ECO:0000313" key="6">
    <source>
        <dbReference type="Proteomes" id="UP001150062"/>
    </source>
</evidence>
<evidence type="ECO:0000256" key="2">
    <source>
        <dbReference type="SAM" id="MobiDB-lite"/>
    </source>
</evidence>
<keyword evidence="1" id="KW-0808">Transferase</keyword>
<keyword evidence="6" id="KW-1185">Reference proteome</keyword>
<feature type="compositionally biased region" description="Low complexity" evidence="2">
    <location>
        <begin position="261"/>
        <end position="281"/>
    </location>
</feature>
<evidence type="ECO:0000313" key="5">
    <source>
        <dbReference type="EMBL" id="KAJ6243387.1"/>
    </source>
</evidence>